<dbReference type="KEGG" id="sus:Acid_6084"/>
<name>Q01TK3_SOLUE</name>
<dbReference type="HOGENOM" id="CLU_036287_0_0_0"/>
<sequence length="422" mass="47195">MSRKPDVNDPTPPLSLEKAEDIRALLERVLGSHLFRGSRRCQILLRHITERTLAGDISSLKERSLGIEVFDRAPDYDTGQDPIVRAAAAEIRKKLAQYYQEPGHESEVRIDLLAGSYIAEFHFNESAGTAILDVPGIADAAAPPPPRKHYPVITGVAATALLALAVTVGYTRWGRTDLDALWAPVLKSPGTVLICVGQPVAYNLKSRRGQDEIQDARTPQRPNSSPVSGLIRAEDLVILWDRYVALGDVECLIRLTSTLEGYRKPYRVRGERSISFADLRDTPAVLIGAFDNPWTLRTAGQMRFTFSKDTAQETDMVVDRQHPENREWMLAGAWPNWDIPFDYAIVSRILDTTTDRPVIVAAGITQYGTMAAGEFLSNPEYFAEAVPRFPRDWQRKNLQIVLRVPVVNRIPGRPRVLATHVW</sequence>
<dbReference type="InParanoid" id="Q01TK3"/>
<protein>
    <submittedName>
        <fullName evidence="2">Uncharacterized protein</fullName>
    </submittedName>
</protein>
<proteinExistence type="predicted"/>
<dbReference type="OrthoDB" id="115074at2"/>
<reference evidence="2" key="1">
    <citation type="submission" date="2006-10" db="EMBL/GenBank/DDBJ databases">
        <title>Complete sequence of Solibacter usitatus Ellin6076.</title>
        <authorList>
            <consortium name="US DOE Joint Genome Institute"/>
            <person name="Copeland A."/>
            <person name="Lucas S."/>
            <person name="Lapidus A."/>
            <person name="Barry K."/>
            <person name="Detter J.C."/>
            <person name="Glavina del Rio T."/>
            <person name="Hammon N."/>
            <person name="Israni S."/>
            <person name="Dalin E."/>
            <person name="Tice H."/>
            <person name="Pitluck S."/>
            <person name="Thompson L.S."/>
            <person name="Brettin T."/>
            <person name="Bruce D."/>
            <person name="Han C."/>
            <person name="Tapia R."/>
            <person name="Gilna P."/>
            <person name="Schmutz J."/>
            <person name="Larimer F."/>
            <person name="Land M."/>
            <person name="Hauser L."/>
            <person name="Kyrpides N."/>
            <person name="Mikhailova N."/>
            <person name="Janssen P.H."/>
            <person name="Kuske C.R."/>
            <person name="Richardson P."/>
        </authorList>
    </citation>
    <scope>NUCLEOTIDE SEQUENCE</scope>
    <source>
        <strain evidence="2">Ellin6076</strain>
    </source>
</reference>
<dbReference type="STRING" id="234267.Acid_6084"/>
<dbReference type="AlphaFoldDB" id="Q01TK3"/>
<accession>Q01TK3</accession>
<dbReference type="eggNOG" id="COG3609">
    <property type="taxonomic scope" value="Bacteria"/>
</dbReference>
<evidence type="ECO:0000256" key="1">
    <source>
        <dbReference type="SAM" id="MobiDB-lite"/>
    </source>
</evidence>
<evidence type="ECO:0000313" key="2">
    <source>
        <dbReference type="EMBL" id="ABJ87017.1"/>
    </source>
</evidence>
<gene>
    <name evidence="2" type="ordered locus">Acid_6084</name>
</gene>
<organism evidence="2">
    <name type="scientific">Solibacter usitatus (strain Ellin6076)</name>
    <dbReference type="NCBI Taxonomy" id="234267"/>
    <lineage>
        <taxon>Bacteria</taxon>
        <taxon>Pseudomonadati</taxon>
        <taxon>Acidobacteriota</taxon>
        <taxon>Terriglobia</taxon>
        <taxon>Bryobacterales</taxon>
        <taxon>Solibacteraceae</taxon>
        <taxon>Candidatus Solibacter</taxon>
    </lineage>
</organism>
<dbReference type="EMBL" id="CP000473">
    <property type="protein sequence ID" value="ABJ87017.1"/>
    <property type="molecule type" value="Genomic_DNA"/>
</dbReference>
<feature type="region of interest" description="Disordered" evidence="1">
    <location>
        <begin position="207"/>
        <end position="226"/>
    </location>
</feature>